<feature type="compositionally biased region" description="Polar residues" evidence="1">
    <location>
        <begin position="795"/>
        <end position="804"/>
    </location>
</feature>
<feature type="compositionally biased region" description="Pro residues" evidence="1">
    <location>
        <begin position="620"/>
        <end position="631"/>
    </location>
</feature>
<feature type="compositionally biased region" description="Basic and acidic residues" evidence="1">
    <location>
        <begin position="91"/>
        <end position="103"/>
    </location>
</feature>
<feature type="compositionally biased region" description="Polar residues" evidence="1">
    <location>
        <begin position="544"/>
        <end position="569"/>
    </location>
</feature>
<protein>
    <submittedName>
        <fullName evidence="3">ZnF_C2H2</fullName>
    </submittedName>
</protein>
<feature type="domain" description="C2H2-type" evidence="2">
    <location>
        <begin position="635"/>
        <end position="658"/>
    </location>
</feature>
<feature type="region of interest" description="Disordered" evidence="1">
    <location>
        <begin position="1296"/>
        <end position="1320"/>
    </location>
</feature>
<feature type="compositionally biased region" description="Basic and acidic residues" evidence="1">
    <location>
        <begin position="865"/>
        <end position="878"/>
    </location>
</feature>
<feature type="region of interest" description="Disordered" evidence="1">
    <location>
        <begin position="1"/>
        <end position="23"/>
    </location>
</feature>
<dbReference type="InterPro" id="IPR040010">
    <property type="entry name" value="ZN608/ZN609"/>
</dbReference>
<feature type="compositionally biased region" description="Acidic residues" evidence="1">
    <location>
        <begin position="662"/>
        <end position="676"/>
    </location>
</feature>
<feature type="compositionally biased region" description="Low complexity" evidence="1">
    <location>
        <begin position="411"/>
        <end position="421"/>
    </location>
</feature>
<feature type="compositionally biased region" description="Low complexity" evidence="1">
    <location>
        <begin position="1050"/>
        <end position="1060"/>
    </location>
</feature>
<feature type="compositionally biased region" description="Pro residues" evidence="1">
    <location>
        <begin position="1264"/>
        <end position="1275"/>
    </location>
</feature>
<evidence type="ECO:0000313" key="4">
    <source>
        <dbReference type="Proteomes" id="UP001307889"/>
    </source>
</evidence>
<feature type="compositionally biased region" description="Basic residues" evidence="1">
    <location>
        <begin position="534"/>
        <end position="543"/>
    </location>
</feature>
<feature type="compositionally biased region" description="Basic and acidic residues" evidence="1">
    <location>
        <begin position="706"/>
        <end position="717"/>
    </location>
</feature>
<name>A0ABN7ADU9_9HEMI</name>
<dbReference type="PROSITE" id="PS00028">
    <property type="entry name" value="ZINC_FINGER_C2H2_1"/>
    <property type="match status" value="1"/>
</dbReference>
<feature type="region of interest" description="Disordered" evidence="1">
    <location>
        <begin position="964"/>
        <end position="1137"/>
    </location>
</feature>
<feature type="region of interest" description="Disordered" evidence="1">
    <location>
        <begin position="411"/>
        <end position="444"/>
    </location>
</feature>
<feature type="compositionally biased region" description="Basic residues" evidence="1">
    <location>
        <begin position="642"/>
        <end position="657"/>
    </location>
</feature>
<feature type="compositionally biased region" description="Low complexity" evidence="1">
    <location>
        <begin position="718"/>
        <end position="738"/>
    </location>
</feature>
<dbReference type="PANTHER" id="PTHR21564:SF5">
    <property type="entry name" value="SCRIBBLER, ISOFORM J"/>
    <property type="match status" value="1"/>
</dbReference>
<feature type="compositionally biased region" description="Basic and acidic residues" evidence="1">
    <location>
        <begin position="996"/>
        <end position="1020"/>
    </location>
</feature>
<feature type="compositionally biased region" description="Pro residues" evidence="1">
    <location>
        <begin position="739"/>
        <end position="755"/>
    </location>
</feature>
<reference evidence="3 4" key="1">
    <citation type="submission" date="2023-09" db="EMBL/GenBank/DDBJ databases">
        <title>Nesidiocoris tenuis whole genome shotgun sequence.</title>
        <authorList>
            <person name="Shibata T."/>
            <person name="Shimoda M."/>
            <person name="Kobayashi T."/>
            <person name="Uehara T."/>
        </authorList>
    </citation>
    <scope>NUCLEOTIDE SEQUENCE [LARGE SCALE GENOMIC DNA]</scope>
    <source>
        <strain evidence="3 4">Japan</strain>
    </source>
</reference>
<evidence type="ECO:0000256" key="1">
    <source>
        <dbReference type="SAM" id="MobiDB-lite"/>
    </source>
</evidence>
<evidence type="ECO:0000313" key="3">
    <source>
        <dbReference type="EMBL" id="BES90455.1"/>
    </source>
</evidence>
<evidence type="ECO:0000259" key="2">
    <source>
        <dbReference type="PROSITE" id="PS00028"/>
    </source>
</evidence>
<organism evidence="3 4">
    <name type="scientific">Nesidiocoris tenuis</name>
    <dbReference type="NCBI Taxonomy" id="355587"/>
    <lineage>
        <taxon>Eukaryota</taxon>
        <taxon>Metazoa</taxon>
        <taxon>Ecdysozoa</taxon>
        <taxon>Arthropoda</taxon>
        <taxon>Hexapoda</taxon>
        <taxon>Insecta</taxon>
        <taxon>Pterygota</taxon>
        <taxon>Neoptera</taxon>
        <taxon>Paraneoptera</taxon>
        <taxon>Hemiptera</taxon>
        <taxon>Heteroptera</taxon>
        <taxon>Panheteroptera</taxon>
        <taxon>Cimicomorpha</taxon>
        <taxon>Miridae</taxon>
        <taxon>Dicyphina</taxon>
        <taxon>Nesidiocoris</taxon>
    </lineage>
</organism>
<feature type="compositionally biased region" description="Basic residues" evidence="1">
    <location>
        <begin position="165"/>
        <end position="175"/>
    </location>
</feature>
<feature type="compositionally biased region" description="Low complexity" evidence="1">
    <location>
        <begin position="128"/>
        <end position="149"/>
    </location>
</feature>
<feature type="region of interest" description="Disordered" evidence="1">
    <location>
        <begin position="76"/>
        <end position="194"/>
    </location>
</feature>
<feature type="compositionally biased region" description="Low complexity" evidence="1">
    <location>
        <begin position="976"/>
        <end position="987"/>
    </location>
</feature>
<proteinExistence type="predicted"/>
<feature type="compositionally biased region" description="Pro residues" evidence="1">
    <location>
        <begin position="433"/>
        <end position="443"/>
    </location>
</feature>
<feature type="compositionally biased region" description="Basic and acidic residues" evidence="1">
    <location>
        <begin position="114"/>
        <end position="126"/>
    </location>
</feature>
<dbReference type="PANTHER" id="PTHR21564">
    <property type="entry name" value="BRAKELESS PROTEIN"/>
    <property type="match status" value="1"/>
</dbReference>
<feature type="region of interest" description="Disordered" evidence="1">
    <location>
        <begin position="515"/>
        <end position="928"/>
    </location>
</feature>
<feature type="region of interest" description="Disordered" evidence="1">
    <location>
        <begin position="223"/>
        <end position="243"/>
    </location>
</feature>
<dbReference type="InterPro" id="IPR013087">
    <property type="entry name" value="Znf_C2H2_type"/>
</dbReference>
<gene>
    <name evidence="3" type="ORF">NTJ_03263</name>
</gene>
<keyword evidence="4" id="KW-1185">Reference proteome</keyword>
<feature type="compositionally biased region" description="Basic and acidic residues" evidence="1">
    <location>
        <begin position="1093"/>
        <end position="1108"/>
    </location>
</feature>
<dbReference type="Proteomes" id="UP001307889">
    <property type="component" value="Chromosome 2"/>
</dbReference>
<sequence length="1359" mass="143438">MAASMRDGPPTTGAATGAGAATGGAAAAVTGASTGVSSAPNQTTTAANFEYDDNEWDIGIGDLIIDLDADIEKTGVGEGSMAAPKPGKMHSPVEHQATVDKGLKMKIKRTKPGTKHEIVKSGENGEKQQQQQQQPPQQQQQQAQQQQQQQPPPPHMNSGGPKRGSSGHKRDKKHGASGGASGASTEKPTGGAKDVNGVVRCVDRVIYPIIKTPPIGATCTKDKEPTAPGALPTVPTGGNGPLSKKMKTGSGLLTNVSTAIVSSNNAANGNVSQVTVPSVNPTSSVSQCTVLSPPLSAGTTSVIPVVGTGSQLSQVVLPISVSSSASPITSSVPSTLSLTTQLTTANSQAPVLSPAVAQQAVSSTSGILANQAQSSQVPPSVTSAPAGLPQLQLAPEASLTTMVPAQHSGVISQSSSASVGAPLNQVPSLQRPPTSPSPTPPPLNHHLPKELVDVCVGTSVGTITEPDCLGPCEPGTSVTLEGIVWQEVEGVLVVNVTWRGKTYVGTLLDCTKHDWAPPRIMCDSPTSDMDARTPKGRGKRGRNATHSSMNDLSNFTETRSSVHSKLRSNNTNPPKGGRGRGPGSASPTPFATPKSEGPPGKRKTSKPNEDEPVSKKKAPPSQPTSPLPPPTLLECPEPNCSKKYKHINGLKYHKSHAHGCPDDEETKESMTSEEEAPSPLPELVKKEEPCESSTNQTVEDGLPPETEDKGVGNKYSEETSSPLEPSPPVLTTNNSVPPIIVPTTPPPPAPSPSPVPVDDNASMSHLGQGPPVLTKVPQFKVKPASALMPEEKKSTVATSPNIPTKQPPVLNQKKKSRKSPTDSPDSSAMPSPPNYEELEAGREEMQSPAYSDISDDAAPLLESEVEGKAKPLDKKEESPQLQHFGIYPYYGQPPYLVPSVSEKPKDPSGPEKAQESGGKIVVEKEKKEAPADYQQKMLPQHYYQFNYHHVPNFSYNMDGYPVVVEEKKDEKPPTPSNAAKSASTNSTLHIPNPTKPKLEPIVNKDKHPNENHQILKESIDLKNQVSPGFFYRPPPRPDEVSGGYYAIYPESNNSGSNSSNSKKESMPASKPTPPPQQPSVKTLPSPSTAKHKEKSDEKKERRDEEKKQQQQQQQQEGVKPTMETQGPPPPPTSQYAYIHPGYMQAAGHYGALPFEPAAVYRGMNPMLVSGYPPPNSHYLHHAQLHPHAGLPRYGPEDLSRSQSGKALDLLQHHASQYYAAAAAATAAQPPPPPPPSHKIHELQERAIKSPTPNKTSSSSSSSSAPPPMGVVPPPSSVAVTSSAPVVVTSSAAVQVQGSKLSDAKDARSPPPQRHVHTHHHTHVGLGYPILAGQYAAPYGAAVLATEHAATVTSVPYQTK</sequence>
<feature type="compositionally biased region" description="Basic residues" evidence="1">
    <location>
        <begin position="104"/>
        <end position="113"/>
    </location>
</feature>
<dbReference type="EMBL" id="AP028910">
    <property type="protein sequence ID" value="BES90455.1"/>
    <property type="molecule type" value="Genomic_DNA"/>
</dbReference>
<feature type="compositionally biased region" description="Basic and acidic residues" evidence="1">
    <location>
        <begin position="902"/>
        <end position="914"/>
    </location>
</feature>
<feature type="compositionally biased region" description="Low complexity" evidence="1">
    <location>
        <begin position="11"/>
        <end position="23"/>
    </location>
</feature>
<accession>A0ABN7ADU9</accession>
<feature type="compositionally biased region" description="Low complexity" evidence="1">
    <location>
        <begin position="1249"/>
        <end position="1263"/>
    </location>
</feature>
<feature type="region of interest" description="Disordered" evidence="1">
    <location>
        <begin position="1248"/>
        <end position="1278"/>
    </location>
</feature>